<evidence type="ECO:0000256" key="2">
    <source>
        <dbReference type="ARBA" id="ARBA00022679"/>
    </source>
</evidence>
<keyword evidence="5" id="KW-1185">Reference proteome</keyword>
<evidence type="ECO:0000313" key="5">
    <source>
        <dbReference type="Proteomes" id="UP001566476"/>
    </source>
</evidence>
<dbReference type="InterPro" id="IPR004398">
    <property type="entry name" value="RNA_MeTrfase_RsmD"/>
</dbReference>
<dbReference type="SUPFAM" id="SSF53335">
    <property type="entry name" value="S-adenosyl-L-methionine-dependent methyltransferases"/>
    <property type="match status" value="1"/>
</dbReference>
<dbReference type="CDD" id="cd02440">
    <property type="entry name" value="AdoMet_MTases"/>
    <property type="match status" value="1"/>
</dbReference>
<dbReference type="EC" id="2.1.1.171" evidence="4"/>
<dbReference type="RefSeq" id="WP_370720534.1">
    <property type="nucleotide sequence ID" value="NZ_JBGGTQ010000010.1"/>
</dbReference>
<name>A0ABV4I9K6_9ACTN</name>
<gene>
    <name evidence="4" type="primary">rsmD</name>
    <name evidence="4" type="ORF">AB2L28_18865</name>
</gene>
<dbReference type="NCBIfam" id="TIGR00095">
    <property type="entry name" value="16S rRNA (guanine(966)-N(2))-methyltransferase RsmD"/>
    <property type="match status" value="1"/>
</dbReference>
<dbReference type="GO" id="GO:0052913">
    <property type="term" value="F:16S rRNA (guanine(966)-N(2))-methyltransferase activity"/>
    <property type="evidence" value="ECO:0007669"/>
    <property type="project" value="UniProtKB-EC"/>
</dbReference>
<evidence type="ECO:0000256" key="3">
    <source>
        <dbReference type="SAM" id="MobiDB-lite"/>
    </source>
</evidence>
<dbReference type="PANTHER" id="PTHR43542:SF1">
    <property type="entry name" value="METHYLTRANSFERASE"/>
    <property type="match status" value="1"/>
</dbReference>
<accession>A0ABV4I9K6</accession>
<organism evidence="4 5">
    <name type="scientific">Kineococcus mangrovi</name>
    <dbReference type="NCBI Taxonomy" id="1660183"/>
    <lineage>
        <taxon>Bacteria</taxon>
        <taxon>Bacillati</taxon>
        <taxon>Actinomycetota</taxon>
        <taxon>Actinomycetes</taxon>
        <taxon>Kineosporiales</taxon>
        <taxon>Kineosporiaceae</taxon>
        <taxon>Kineococcus</taxon>
    </lineage>
</organism>
<dbReference type="Pfam" id="PF03602">
    <property type="entry name" value="Cons_hypoth95"/>
    <property type="match status" value="1"/>
</dbReference>
<dbReference type="PIRSF" id="PIRSF004553">
    <property type="entry name" value="CHP00095"/>
    <property type="match status" value="1"/>
</dbReference>
<dbReference type="Gene3D" id="3.40.50.150">
    <property type="entry name" value="Vaccinia Virus protein VP39"/>
    <property type="match status" value="1"/>
</dbReference>
<evidence type="ECO:0000313" key="4">
    <source>
        <dbReference type="EMBL" id="MEZ0494304.1"/>
    </source>
</evidence>
<feature type="region of interest" description="Disordered" evidence="3">
    <location>
        <begin position="1"/>
        <end position="25"/>
    </location>
</feature>
<dbReference type="EMBL" id="JBGGTQ010000010">
    <property type="protein sequence ID" value="MEZ0494304.1"/>
    <property type="molecule type" value="Genomic_DNA"/>
</dbReference>
<sequence>MTRVVAGTAGGRRLKVPPGESTRPTSERVREALFSALEAAGAVEGARVLDLFAGSGALGLEAASRGAAQVVLVEAARPAAATARANVTALGLPGVRVVTDRAERFAASPAAVVDGGWDLVLLDPPYAVPTADVTALLGVLVPLLAPAATLVVERSSRTPEPVWPDGVDRVRERRYGETTVWVATVPVGSVRA</sequence>
<comment type="caution">
    <text evidence="4">The sequence shown here is derived from an EMBL/GenBank/DDBJ whole genome shotgun (WGS) entry which is preliminary data.</text>
</comment>
<dbReference type="InterPro" id="IPR029063">
    <property type="entry name" value="SAM-dependent_MTases_sf"/>
</dbReference>
<dbReference type="PANTHER" id="PTHR43542">
    <property type="entry name" value="METHYLTRANSFERASE"/>
    <property type="match status" value="1"/>
</dbReference>
<reference evidence="4 5" key="1">
    <citation type="submission" date="2024-07" db="EMBL/GenBank/DDBJ databases">
        <authorList>
            <person name="Thanompreechachai J."/>
            <person name="Duangmal K."/>
        </authorList>
    </citation>
    <scope>NUCLEOTIDE SEQUENCE [LARGE SCALE GENOMIC DNA]</scope>
    <source>
        <strain evidence="4 5">TBRC 1896</strain>
    </source>
</reference>
<protein>
    <submittedName>
        <fullName evidence="4">16S rRNA (Guanine(966)-N(2))-methyltransferase RsmD</fullName>
        <ecNumber evidence="4">2.1.1.171</ecNumber>
    </submittedName>
</protein>
<evidence type="ECO:0000256" key="1">
    <source>
        <dbReference type="ARBA" id="ARBA00022603"/>
    </source>
</evidence>
<proteinExistence type="predicted"/>
<dbReference type="Proteomes" id="UP001566476">
    <property type="component" value="Unassembled WGS sequence"/>
</dbReference>
<keyword evidence="2 4" id="KW-0808">Transferase</keyword>
<keyword evidence="1 4" id="KW-0489">Methyltransferase</keyword>